<keyword evidence="3" id="KW-1185">Reference proteome</keyword>
<organism evidence="2 4">
    <name type="scientific">Dietzia maris</name>
    <dbReference type="NCBI Taxonomy" id="37915"/>
    <lineage>
        <taxon>Bacteria</taxon>
        <taxon>Bacillati</taxon>
        <taxon>Actinomycetota</taxon>
        <taxon>Actinomycetes</taxon>
        <taxon>Mycobacteriales</taxon>
        <taxon>Dietziaceae</taxon>
        <taxon>Dietzia</taxon>
    </lineage>
</organism>
<dbReference type="GeneID" id="97416182"/>
<protein>
    <submittedName>
        <fullName evidence="2">Uncharacterized protein</fullName>
    </submittedName>
</protein>
<reference evidence="1 3" key="1">
    <citation type="submission" date="2023-07" db="EMBL/GenBank/DDBJ databases">
        <title>Strategy for survival of the halotoleranting strain Dietzia MX2 from the Yakshinskoe mineral salts deposit.</title>
        <authorList>
            <person name="Kharitonova M.A."/>
            <person name="Kupriyanova-Ashina F.G."/>
            <person name="Shakirov T.R."/>
            <person name="Vafina M.S."/>
            <person name="Ilinskaya O.N."/>
        </authorList>
    </citation>
    <scope>NUCLEOTIDE SEQUENCE [LARGE SCALE GENOMIC DNA]</scope>
    <source>
        <strain evidence="1 3">MX2</strain>
    </source>
</reference>
<evidence type="ECO:0000313" key="4">
    <source>
        <dbReference type="Proteomes" id="UP001185873"/>
    </source>
</evidence>
<name>A0AAE4U549_9ACTN</name>
<gene>
    <name evidence="1" type="ORF">QYF62_13015</name>
    <name evidence="2" type="ORF">R3P82_09990</name>
</gene>
<dbReference type="AlphaFoldDB" id="A0AAE4U549"/>
<comment type="caution">
    <text evidence="2">The sequence shown here is derived from an EMBL/GenBank/DDBJ whole genome shotgun (WGS) entry which is preliminary data.</text>
</comment>
<evidence type="ECO:0000313" key="1">
    <source>
        <dbReference type="EMBL" id="MDN4506974.1"/>
    </source>
</evidence>
<accession>A0AAE4U549</accession>
<evidence type="ECO:0000313" key="3">
    <source>
        <dbReference type="Proteomes" id="UP001172702"/>
    </source>
</evidence>
<reference evidence="2" key="2">
    <citation type="submission" date="2023-10" db="EMBL/GenBank/DDBJ databases">
        <title>Development of a sustainable strategy for remediation of hydrocarbon-contaminated territories based on the waste exchange concept.</title>
        <authorList>
            <person name="Krivoruchko A."/>
        </authorList>
    </citation>
    <scope>NUCLEOTIDE SEQUENCE</scope>
    <source>
        <strain evidence="2">IEGM 1175</strain>
    </source>
</reference>
<dbReference type="Proteomes" id="UP001185873">
    <property type="component" value="Unassembled WGS sequence"/>
</dbReference>
<dbReference type="RefSeq" id="WP_256385628.1">
    <property type="nucleotide sequence ID" value="NZ_JAPWIO010000002.1"/>
</dbReference>
<proteinExistence type="predicted"/>
<evidence type="ECO:0000313" key="2">
    <source>
        <dbReference type="EMBL" id="MDV6299442.1"/>
    </source>
</evidence>
<dbReference type="Proteomes" id="UP001172702">
    <property type="component" value="Unassembled WGS sequence"/>
</dbReference>
<dbReference type="EMBL" id="JAWLKJ010000002">
    <property type="protein sequence ID" value="MDV6299442.1"/>
    <property type="molecule type" value="Genomic_DNA"/>
</dbReference>
<sequence length="40" mass="4032">MPTIVPDPSDIPAVTVAGHGVHTVVNTASGRYALGGAVRF</sequence>
<dbReference type="EMBL" id="JAUHTB010000016">
    <property type="protein sequence ID" value="MDN4506974.1"/>
    <property type="molecule type" value="Genomic_DNA"/>
</dbReference>